<evidence type="ECO:0000313" key="8">
    <source>
        <dbReference type="EMBL" id="ADR19226.1"/>
    </source>
</evidence>
<dbReference type="EMBL" id="CP002347">
    <property type="protein sequence ID" value="ADR19226.1"/>
    <property type="molecule type" value="Genomic_DNA"/>
</dbReference>
<dbReference type="HOGENOM" id="CLU_060920_0_0_0"/>
<dbReference type="Gene3D" id="3.80.30.20">
    <property type="entry name" value="tm_1862 like domain"/>
    <property type="match status" value="1"/>
</dbReference>
<dbReference type="eggNOG" id="COG1242">
    <property type="taxonomic scope" value="Bacteria"/>
</dbReference>
<evidence type="ECO:0000256" key="5">
    <source>
        <dbReference type="ARBA" id="ARBA00023004"/>
    </source>
</evidence>
<evidence type="ECO:0000256" key="4">
    <source>
        <dbReference type="ARBA" id="ARBA00022723"/>
    </source>
</evidence>
<dbReference type="InterPro" id="IPR007197">
    <property type="entry name" value="rSAM"/>
</dbReference>
<dbReference type="OrthoDB" id="9801689at2"/>
<dbReference type="Pfam" id="PF04055">
    <property type="entry name" value="Radical_SAM"/>
    <property type="match status" value="1"/>
</dbReference>
<dbReference type="KEGG" id="cni:Calni_1318"/>
<evidence type="ECO:0000256" key="2">
    <source>
        <dbReference type="ARBA" id="ARBA00022485"/>
    </source>
</evidence>
<evidence type="ECO:0000256" key="1">
    <source>
        <dbReference type="ARBA" id="ARBA00001966"/>
    </source>
</evidence>
<dbReference type="InterPro" id="IPR039661">
    <property type="entry name" value="ELP3"/>
</dbReference>
<evidence type="ECO:0000313" key="9">
    <source>
        <dbReference type="Proteomes" id="UP000007039"/>
    </source>
</evidence>
<dbReference type="SFLD" id="SFLDS00029">
    <property type="entry name" value="Radical_SAM"/>
    <property type="match status" value="1"/>
</dbReference>
<dbReference type="PANTHER" id="PTHR11135">
    <property type="entry name" value="HISTONE ACETYLTRANSFERASE-RELATED"/>
    <property type="match status" value="1"/>
</dbReference>
<evidence type="ECO:0000259" key="7">
    <source>
        <dbReference type="PROSITE" id="PS51918"/>
    </source>
</evidence>
<keyword evidence="9" id="KW-1185">Reference proteome</keyword>
<evidence type="ECO:0000256" key="6">
    <source>
        <dbReference type="ARBA" id="ARBA00023014"/>
    </source>
</evidence>
<dbReference type="SFLD" id="SFLDG01086">
    <property type="entry name" value="elongater_protein-like"/>
    <property type="match status" value="1"/>
</dbReference>
<dbReference type="InterPro" id="IPR023404">
    <property type="entry name" value="rSAM_horseshoe"/>
</dbReference>
<name>E4TJF9_CALNY</name>
<gene>
    <name evidence="8" type="ordered locus">Calni_1318</name>
</gene>
<dbReference type="Pfam" id="PF16199">
    <property type="entry name" value="Radical_SAM_C"/>
    <property type="match status" value="1"/>
</dbReference>
<keyword evidence="2" id="KW-0004">4Fe-4S</keyword>
<dbReference type="InterPro" id="IPR006638">
    <property type="entry name" value="Elp3/MiaA/NifB-like_rSAM"/>
</dbReference>
<dbReference type="InterPro" id="IPR005911">
    <property type="entry name" value="YhcC-like"/>
</dbReference>
<dbReference type="STRING" id="768670.Calni_1318"/>
<keyword evidence="5" id="KW-0408">Iron</keyword>
<keyword evidence="3" id="KW-0949">S-adenosyl-L-methionine</keyword>
<proteinExistence type="predicted"/>
<reference key="1">
    <citation type="submission" date="2010-11" db="EMBL/GenBank/DDBJ databases">
        <title>The complete genome of chromosome of Calditerrivibrio nitroreducens DSM 19672.</title>
        <authorList>
            <consortium name="US DOE Joint Genome Institute (JGI-PGF)"/>
            <person name="Lucas S."/>
            <person name="Copeland A."/>
            <person name="Lapidus A."/>
            <person name="Bruce D."/>
            <person name="Goodwin L."/>
            <person name="Pitluck S."/>
            <person name="Kyrpides N."/>
            <person name="Mavromatis K."/>
            <person name="Ivanova N."/>
            <person name="Mikhailova N."/>
            <person name="Zeytun A."/>
            <person name="Brettin T."/>
            <person name="Detter J.C."/>
            <person name="Tapia R."/>
            <person name="Han C."/>
            <person name="Land M."/>
            <person name="Hauser L."/>
            <person name="Markowitz V."/>
            <person name="Cheng J.-F."/>
            <person name="Hugenholtz P."/>
            <person name="Woyke T."/>
            <person name="Wu D."/>
            <person name="Spring S."/>
            <person name="Schroeder M."/>
            <person name="Brambilla E."/>
            <person name="Klenk H.-P."/>
            <person name="Eisen J.A."/>
        </authorList>
    </citation>
    <scope>NUCLEOTIDE SEQUENCE [LARGE SCALE GENOMIC DNA]</scope>
    <source>
        <strain>DSM 19672</strain>
    </source>
</reference>
<sequence precursor="true">MVIYTLNQYFKEKFGEKVYKISIDAGLTCPNRDGTKGEGGCIYCDNSSFVFTKGYSIKDQVLKGIERLVKKGVNRFVIYFQSYSNTYCNDEYFIDMIKESLIDDRIVGIFIGTRPDVINEKKLQFLTQLIDRYDIFMEYGLQSAHDKTLKFINRGHSVDDFEKAVLLTKSFGLKITTHLILGLPYETKSEMIDSTKYVASLGIDAVKFHHLHIVKGTKLAELYIKNQLKGFKLLTEDEYIELLAEGISYLKKDTIIARLVGDAPKNLLIAPDWPKNKADFTNKFYSYLKNHDIFQGKYNQ</sequence>
<dbReference type="GO" id="GO:0046872">
    <property type="term" value="F:metal ion binding"/>
    <property type="evidence" value="ECO:0007669"/>
    <property type="project" value="UniProtKB-KW"/>
</dbReference>
<dbReference type="GO" id="GO:0051539">
    <property type="term" value="F:4 iron, 4 sulfur cluster binding"/>
    <property type="evidence" value="ECO:0007669"/>
    <property type="project" value="UniProtKB-KW"/>
</dbReference>
<dbReference type="SMART" id="SM00729">
    <property type="entry name" value="Elp3"/>
    <property type="match status" value="1"/>
</dbReference>
<dbReference type="GO" id="GO:0003824">
    <property type="term" value="F:catalytic activity"/>
    <property type="evidence" value="ECO:0007669"/>
    <property type="project" value="InterPro"/>
</dbReference>
<accession>E4TJF9</accession>
<keyword evidence="6" id="KW-0411">Iron-sulfur</keyword>
<dbReference type="RefSeq" id="WP_013451438.1">
    <property type="nucleotide sequence ID" value="NC_014758.1"/>
</dbReference>
<dbReference type="SFLD" id="SFLDG01091">
    <property type="entry name" value="uncharacterized_CHP01210-like"/>
    <property type="match status" value="1"/>
</dbReference>
<keyword evidence="4" id="KW-0479">Metal-binding</keyword>
<dbReference type="InterPro" id="IPR032432">
    <property type="entry name" value="Radical_SAM_C"/>
</dbReference>
<dbReference type="InterPro" id="IPR058240">
    <property type="entry name" value="rSAM_sf"/>
</dbReference>
<comment type="cofactor">
    <cofactor evidence="1">
        <name>[4Fe-4S] cluster</name>
        <dbReference type="ChEBI" id="CHEBI:49883"/>
    </cofactor>
</comment>
<dbReference type="PANTHER" id="PTHR11135:SF1">
    <property type="entry name" value="PROTEIN YHCC"/>
    <property type="match status" value="1"/>
</dbReference>
<dbReference type="SUPFAM" id="SSF102114">
    <property type="entry name" value="Radical SAM enzymes"/>
    <property type="match status" value="1"/>
</dbReference>
<feature type="domain" description="Radical SAM core" evidence="7">
    <location>
        <begin position="13"/>
        <end position="250"/>
    </location>
</feature>
<evidence type="ECO:0000256" key="3">
    <source>
        <dbReference type="ARBA" id="ARBA00022691"/>
    </source>
</evidence>
<dbReference type="Proteomes" id="UP000007039">
    <property type="component" value="Chromosome"/>
</dbReference>
<organism evidence="8 9">
    <name type="scientific">Calditerrivibrio nitroreducens (strain DSM 19672 / NBRC 101217 / Yu37-1)</name>
    <dbReference type="NCBI Taxonomy" id="768670"/>
    <lineage>
        <taxon>Bacteria</taxon>
        <taxon>Pseudomonadati</taxon>
        <taxon>Deferribacterota</taxon>
        <taxon>Deferribacteres</taxon>
        <taxon>Deferribacterales</taxon>
        <taxon>Calditerrivibrionaceae</taxon>
    </lineage>
</organism>
<dbReference type="AlphaFoldDB" id="E4TJF9"/>
<dbReference type="PROSITE" id="PS51918">
    <property type="entry name" value="RADICAL_SAM"/>
    <property type="match status" value="1"/>
</dbReference>
<dbReference type="NCBIfam" id="TIGR01212">
    <property type="entry name" value="TIGR01212 family radical SAM protein"/>
    <property type="match status" value="1"/>
</dbReference>
<protein>
    <recommendedName>
        <fullName evidence="7">Radical SAM core domain-containing protein</fullName>
    </recommendedName>
</protein>
<reference evidence="8 9" key="2">
    <citation type="journal article" date="2011" name="Stand. Genomic Sci.">
        <title>Complete genome sequence of Calditerrivibrio nitroreducens type strain (Yu37-1).</title>
        <authorList>
            <person name="Pitluck S."/>
            <person name="Sikorski J."/>
            <person name="Zeytun A."/>
            <person name="Lapidus A."/>
            <person name="Nolan M."/>
            <person name="Lucas S."/>
            <person name="Hammon N."/>
            <person name="Deshpande S."/>
            <person name="Cheng J.F."/>
            <person name="Tapia R."/>
            <person name="Han C."/>
            <person name="Goodwin L."/>
            <person name="Liolios K."/>
            <person name="Pagani I."/>
            <person name="Ivanova N."/>
            <person name="Mavromatis K."/>
            <person name="Pati A."/>
            <person name="Chen A."/>
            <person name="Palaniappan K."/>
            <person name="Hauser L."/>
            <person name="Chang Y.J."/>
            <person name="Jeffries C.D."/>
            <person name="Detter J.C."/>
            <person name="Brambilla E."/>
            <person name="Djao O.D."/>
            <person name="Rohde M."/>
            <person name="Spring S."/>
            <person name="Goker M."/>
            <person name="Woyke T."/>
            <person name="Bristow J."/>
            <person name="Eisen J.A."/>
            <person name="Markowitz V."/>
            <person name="Hugenholtz P."/>
            <person name="Kyrpides N.C."/>
            <person name="Klenk H.P."/>
            <person name="Land M."/>
        </authorList>
    </citation>
    <scope>NUCLEOTIDE SEQUENCE [LARGE SCALE GENOMIC DNA]</scope>
    <source>
        <strain evidence="9">DSM 19672 / NBRC 101217 / Yu37-1</strain>
    </source>
</reference>